<proteinExistence type="predicted"/>
<dbReference type="EMBL" id="JALLAZ020000511">
    <property type="protein sequence ID" value="KAL3793473.1"/>
    <property type="molecule type" value="Genomic_DNA"/>
</dbReference>
<evidence type="ECO:0000313" key="2">
    <source>
        <dbReference type="Proteomes" id="UP001530315"/>
    </source>
</evidence>
<dbReference type="AlphaFoldDB" id="A0ABD3PZW9"/>
<name>A0ABD3PZW9_9STRA</name>
<keyword evidence="2" id="KW-1185">Reference proteome</keyword>
<gene>
    <name evidence="1" type="ORF">ACHAW5_001648</name>
</gene>
<organism evidence="1 2">
    <name type="scientific">Stephanodiscus triporus</name>
    <dbReference type="NCBI Taxonomy" id="2934178"/>
    <lineage>
        <taxon>Eukaryota</taxon>
        <taxon>Sar</taxon>
        <taxon>Stramenopiles</taxon>
        <taxon>Ochrophyta</taxon>
        <taxon>Bacillariophyta</taxon>
        <taxon>Coscinodiscophyceae</taxon>
        <taxon>Thalassiosirophycidae</taxon>
        <taxon>Stephanodiscales</taxon>
        <taxon>Stephanodiscaceae</taxon>
        <taxon>Stephanodiscus</taxon>
    </lineage>
</organism>
<sequence length="155" mass="17315">MNTNITLGDISPAERADISFAVYNILRDNLPPSLEYSTSDDELIQIATSIEKKLYRTASSPQAYRALSTLEFRITALATAVLIHSDEGNNQEGRNISDTCARLSAAARKSLVYCVMILVSYEKNKPDNGTGGRVTPNKLEDFRQQEQLQQQQQHH</sequence>
<reference evidence="1 2" key="1">
    <citation type="submission" date="2024-10" db="EMBL/GenBank/DDBJ databases">
        <title>Updated reference genomes for cyclostephanoid diatoms.</title>
        <authorList>
            <person name="Roberts W.R."/>
            <person name="Alverson A.J."/>
        </authorList>
    </citation>
    <scope>NUCLEOTIDE SEQUENCE [LARGE SCALE GENOMIC DNA]</scope>
    <source>
        <strain evidence="1 2">AJA276-08</strain>
    </source>
</reference>
<protein>
    <submittedName>
        <fullName evidence="1">Uncharacterized protein</fullName>
    </submittedName>
</protein>
<dbReference type="Proteomes" id="UP001530315">
    <property type="component" value="Unassembled WGS sequence"/>
</dbReference>
<accession>A0ABD3PZW9</accession>
<evidence type="ECO:0000313" key="1">
    <source>
        <dbReference type="EMBL" id="KAL3793473.1"/>
    </source>
</evidence>
<comment type="caution">
    <text evidence="1">The sequence shown here is derived from an EMBL/GenBank/DDBJ whole genome shotgun (WGS) entry which is preliminary data.</text>
</comment>